<evidence type="ECO:0000313" key="1">
    <source>
        <dbReference type="EMBL" id="KAH3871180.1"/>
    </source>
</evidence>
<reference evidence="1" key="2">
    <citation type="submission" date="2020-11" db="EMBL/GenBank/DDBJ databases">
        <authorList>
            <person name="McCartney M.A."/>
            <person name="Auch B."/>
            <person name="Kono T."/>
            <person name="Mallez S."/>
            <person name="Becker A."/>
            <person name="Gohl D.M."/>
            <person name="Silverstein K.A.T."/>
            <person name="Koren S."/>
            <person name="Bechman K.B."/>
            <person name="Herman A."/>
            <person name="Abrahante J.E."/>
            <person name="Garbe J."/>
        </authorList>
    </citation>
    <scope>NUCLEOTIDE SEQUENCE</scope>
    <source>
        <strain evidence="1">Duluth1</strain>
        <tissue evidence="1">Whole animal</tissue>
    </source>
</reference>
<accession>A0A9D4M7I4</accession>
<sequence length="71" mass="8103">MQPLCALHLPSQSQFEVVQTCHRTEPLPGRRPLIYLHSAGHTHVPQHSLCLLRPHLPPRRNHSENVPDSPH</sequence>
<dbReference type="EMBL" id="JAIWYP010000002">
    <property type="protein sequence ID" value="KAH3871180.1"/>
    <property type="molecule type" value="Genomic_DNA"/>
</dbReference>
<comment type="caution">
    <text evidence="1">The sequence shown here is derived from an EMBL/GenBank/DDBJ whole genome shotgun (WGS) entry which is preliminary data.</text>
</comment>
<protein>
    <submittedName>
        <fullName evidence="1">Uncharacterized protein</fullName>
    </submittedName>
</protein>
<reference evidence="1" key="1">
    <citation type="journal article" date="2019" name="bioRxiv">
        <title>The Genome of the Zebra Mussel, Dreissena polymorpha: A Resource for Invasive Species Research.</title>
        <authorList>
            <person name="McCartney M.A."/>
            <person name="Auch B."/>
            <person name="Kono T."/>
            <person name="Mallez S."/>
            <person name="Zhang Y."/>
            <person name="Obille A."/>
            <person name="Becker A."/>
            <person name="Abrahante J.E."/>
            <person name="Garbe J."/>
            <person name="Badalamenti J.P."/>
            <person name="Herman A."/>
            <person name="Mangelson H."/>
            <person name="Liachko I."/>
            <person name="Sullivan S."/>
            <person name="Sone E.D."/>
            <person name="Koren S."/>
            <person name="Silverstein K.A.T."/>
            <person name="Beckman K.B."/>
            <person name="Gohl D.M."/>
        </authorList>
    </citation>
    <scope>NUCLEOTIDE SEQUENCE</scope>
    <source>
        <strain evidence="1">Duluth1</strain>
        <tissue evidence="1">Whole animal</tissue>
    </source>
</reference>
<name>A0A9D4M7I4_DREPO</name>
<proteinExistence type="predicted"/>
<organism evidence="1 2">
    <name type="scientific">Dreissena polymorpha</name>
    <name type="common">Zebra mussel</name>
    <name type="synonym">Mytilus polymorpha</name>
    <dbReference type="NCBI Taxonomy" id="45954"/>
    <lineage>
        <taxon>Eukaryota</taxon>
        <taxon>Metazoa</taxon>
        <taxon>Spiralia</taxon>
        <taxon>Lophotrochozoa</taxon>
        <taxon>Mollusca</taxon>
        <taxon>Bivalvia</taxon>
        <taxon>Autobranchia</taxon>
        <taxon>Heteroconchia</taxon>
        <taxon>Euheterodonta</taxon>
        <taxon>Imparidentia</taxon>
        <taxon>Neoheterodontei</taxon>
        <taxon>Myida</taxon>
        <taxon>Dreissenoidea</taxon>
        <taxon>Dreissenidae</taxon>
        <taxon>Dreissena</taxon>
    </lineage>
</organism>
<gene>
    <name evidence="1" type="ORF">DPMN_034374</name>
</gene>
<dbReference type="AlphaFoldDB" id="A0A9D4M7I4"/>
<evidence type="ECO:0000313" key="2">
    <source>
        <dbReference type="Proteomes" id="UP000828390"/>
    </source>
</evidence>
<keyword evidence="2" id="KW-1185">Reference proteome</keyword>
<dbReference type="Proteomes" id="UP000828390">
    <property type="component" value="Unassembled WGS sequence"/>
</dbReference>